<dbReference type="PROSITE" id="PS50022">
    <property type="entry name" value="FA58C_3"/>
    <property type="match status" value="1"/>
</dbReference>
<proteinExistence type="predicted"/>
<dbReference type="PROSITE" id="PS01286">
    <property type="entry name" value="FA58C_2"/>
    <property type="match status" value="1"/>
</dbReference>
<protein>
    <submittedName>
        <fullName evidence="4">Milk fat globule EGF and factor V/VIII domain containing</fullName>
    </submittedName>
</protein>
<dbReference type="Proteomes" id="UP000664940">
    <property type="component" value="Unassembled WGS sequence"/>
</dbReference>
<feature type="region of interest" description="Disordered" evidence="2">
    <location>
        <begin position="111"/>
        <end position="132"/>
    </location>
</feature>
<dbReference type="PANTHER" id="PTHR46806">
    <property type="entry name" value="F5/8 TYPE C DOMAIN-CONTAINING PROTEIN"/>
    <property type="match status" value="1"/>
</dbReference>
<dbReference type="CDD" id="cd00057">
    <property type="entry name" value="FA58C"/>
    <property type="match status" value="1"/>
</dbReference>
<evidence type="ECO:0000313" key="5">
    <source>
        <dbReference type="Proteomes" id="UP000664940"/>
    </source>
</evidence>
<dbReference type="SUPFAM" id="SSF49785">
    <property type="entry name" value="Galactose-binding domain-like"/>
    <property type="match status" value="1"/>
</dbReference>
<evidence type="ECO:0000259" key="3">
    <source>
        <dbReference type="PROSITE" id="PS50022"/>
    </source>
</evidence>
<gene>
    <name evidence="4" type="ORF">HJG60_012931</name>
</gene>
<evidence type="ECO:0000256" key="2">
    <source>
        <dbReference type="SAM" id="MobiDB-lite"/>
    </source>
</evidence>
<dbReference type="Pfam" id="PF00754">
    <property type="entry name" value="F5_F8_type_C"/>
    <property type="match status" value="1"/>
</dbReference>
<dbReference type="GO" id="GO:0038023">
    <property type="term" value="F:signaling receptor activity"/>
    <property type="evidence" value="ECO:0007669"/>
    <property type="project" value="TreeGrafter"/>
</dbReference>
<dbReference type="InterPro" id="IPR008979">
    <property type="entry name" value="Galactose-bd-like_sf"/>
</dbReference>
<comment type="caution">
    <text evidence="4">The sequence shown here is derived from an EMBL/GenBank/DDBJ whole genome shotgun (WGS) entry which is preliminary data.</text>
</comment>
<dbReference type="GO" id="GO:0005886">
    <property type="term" value="C:plasma membrane"/>
    <property type="evidence" value="ECO:0007669"/>
    <property type="project" value="TreeGrafter"/>
</dbReference>
<feature type="domain" description="F5/8 type C" evidence="3">
    <location>
        <begin position="1"/>
        <end position="94"/>
    </location>
</feature>
<dbReference type="AlphaFoldDB" id="A0A833YT21"/>
<dbReference type="EMBL" id="JABVXQ010000014">
    <property type="protein sequence ID" value="KAF6078661.1"/>
    <property type="molecule type" value="Genomic_DNA"/>
</dbReference>
<evidence type="ECO:0000313" key="4">
    <source>
        <dbReference type="EMBL" id="KAF6078661.1"/>
    </source>
</evidence>
<organism evidence="4 5">
    <name type="scientific">Phyllostomus discolor</name>
    <name type="common">pale spear-nosed bat</name>
    <dbReference type="NCBI Taxonomy" id="89673"/>
    <lineage>
        <taxon>Eukaryota</taxon>
        <taxon>Metazoa</taxon>
        <taxon>Chordata</taxon>
        <taxon>Craniata</taxon>
        <taxon>Vertebrata</taxon>
        <taxon>Euteleostomi</taxon>
        <taxon>Mammalia</taxon>
        <taxon>Eutheria</taxon>
        <taxon>Laurasiatheria</taxon>
        <taxon>Chiroptera</taxon>
        <taxon>Yangochiroptera</taxon>
        <taxon>Phyllostomidae</taxon>
        <taxon>Phyllostominae</taxon>
        <taxon>Phyllostomus</taxon>
    </lineage>
</organism>
<evidence type="ECO:0000256" key="1">
    <source>
        <dbReference type="ARBA" id="ARBA00023157"/>
    </source>
</evidence>
<dbReference type="Gene3D" id="2.60.120.260">
    <property type="entry name" value="Galactose-binding domain-like"/>
    <property type="match status" value="1"/>
</dbReference>
<name>A0A833YT21_9CHIR</name>
<accession>A0A833YT21</accession>
<sequence length="200" mass="21606">MRKMRVTGVVTQGASRAGSAEYVKTFKVAYSLNGRKFEFVQVDGGFGDKIFVGNVDNNGLRTNMLDTPLEAQYVRLVPVTCHWSCTLRFELLGCELNGECGWGGGAVVQPLHSLPSQPGPRTPEGPPSPAQALSLCRPTAFRRVESERDTASVFEVFFHLFSSVPRAPGARRVRAVGQMSAPGEQGAGLAVIPRARGNAW</sequence>
<keyword evidence="1" id="KW-1015">Disulfide bond</keyword>
<reference evidence="4 5" key="1">
    <citation type="journal article" date="2020" name="Nature">
        <title>Six reference-quality genomes reveal evolution of bat adaptations.</title>
        <authorList>
            <person name="Jebb D."/>
            <person name="Huang Z."/>
            <person name="Pippel M."/>
            <person name="Hughes G.M."/>
            <person name="Lavrichenko K."/>
            <person name="Devanna P."/>
            <person name="Winkler S."/>
            <person name="Jermiin L.S."/>
            <person name="Skirmuntt E.C."/>
            <person name="Katzourakis A."/>
            <person name="Burkitt-Gray L."/>
            <person name="Ray D.A."/>
            <person name="Sullivan K.A.M."/>
            <person name="Roscito J.G."/>
            <person name="Kirilenko B.M."/>
            <person name="Davalos L.M."/>
            <person name="Corthals A.P."/>
            <person name="Power M.L."/>
            <person name="Jones G."/>
            <person name="Ransome R.D."/>
            <person name="Dechmann D.K.N."/>
            <person name="Locatelli A.G."/>
            <person name="Puechmaille S.J."/>
            <person name="Fedrigo O."/>
            <person name="Jarvis E.D."/>
            <person name="Hiller M."/>
            <person name="Vernes S.C."/>
            <person name="Myers E.W."/>
            <person name="Teeling E.C."/>
        </authorList>
    </citation>
    <scope>NUCLEOTIDE SEQUENCE [LARGE SCALE GENOMIC DNA]</scope>
    <source>
        <strain evidence="4">Bat1K_MPI-CBG_1</strain>
    </source>
</reference>
<feature type="compositionally biased region" description="Pro residues" evidence="2">
    <location>
        <begin position="117"/>
        <end position="129"/>
    </location>
</feature>
<dbReference type="InterPro" id="IPR000421">
    <property type="entry name" value="FA58C"/>
</dbReference>
<dbReference type="InterPro" id="IPR050633">
    <property type="entry name" value="Neuropilin_MCO_CoagFactor"/>
</dbReference>
<dbReference type="PANTHER" id="PTHR46806:SF11">
    <property type="entry name" value="MILK FAT GLOBULE EGF AND FACTOR V_VIII DOMAIN CONTAINING"/>
    <property type="match status" value="1"/>
</dbReference>